<feature type="region of interest" description="Disordered" evidence="11">
    <location>
        <begin position="277"/>
        <end position="305"/>
    </location>
</feature>
<dbReference type="Pfam" id="PF06102">
    <property type="entry name" value="RRP36"/>
    <property type="match status" value="1"/>
</dbReference>
<keyword evidence="4 10" id="KW-0690">Ribosome biogenesis</keyword>
<evidence type="ECO:0000256" key="3">
    <source>
        <dbReference type="ARBA" id="ARBA00011167"/>
    </source>
</evidence>
<keyword evidence="7 10" id="KW-0539">Nucleus</keyword>
<feature type="non-terminal residue" evidence="12">
    <location>
        <position position="1"/>
    </location>
</feature>
<dbReference type="PANTHER" id="PTHR21738">
    <property type="entry name" value="RIBOSOMAL RNA PROCESSING PROTEIN 36 HOMOLOG"/>
    <property type="match status" value="1"/>
</dbReference>
<feature type="compositionally biased region" description="Basic residues" evidence="11">
    <location>
        <begin position="286"/>
        <end position="297"/>
    </location>
</feature>
<evidence type="ECO:0000256" key="6">
    <source>
        <dbReference type="ARBA" id="ARBA00023054"/>
    </source>
</evidence>
<proteinExistence type="inferred from homology"/>
<evidence type="ECO:0000256" key="7">
    <source>
        <dbReference type="ARBA" id="ARBA00023242"/>
    </source>
</evidence>
<comment type="subcellular location">
    <subcellularLocation>
        <location evidence="1 10">Nucleus</location>
        <location evidence="1 10">Nucleolus</location>
    </subcellularLocation>
</comment>
<dbReference type="PANTHER" id="PTHR21738:SF0">
    <property type="entry name" value="RIBOSOMAL RNA PROCESSING PROTEIN 36 HOMOLOG"/>
    <property type="match status" value="1"/>
</dbReference>
<comment type="similarity">
    <text evidence="2 10">Belongs to the RRP36 family.</text>
</comment>
<reference evidence="12" key="1">
    <citation type="journal article" date="2020" name="Stud. Mycol.">
        <title>101 Dothideomycetes genomes: a test case for predicting lifestyles and emergence of pathogens.</title>
        <authorList>
            <person name="Haridas S."/>
            <person name="Albert R."/>
            <person name="Binder M."/>
            <person name="Bloem J."/>
            <person name="Labutti K."/>
            <person name="Salamov A."/>
            <person name="Andreopoulos B."/>
            <person name="Baker S."/>
            <person name="Barry K."/>
            <person name="Bills G."/>
            <person name="Bluhm B."/>
            <person name="Cannon C."/>
            <person name="Castanera R."/>
            <person name="Culley D."/>
            <person name="Daum C."/>
            <person name="Ezra D."/>
            <person name="Gonzalez J."/>
            <person name="Henrissat B."/>
            <person name="Kuo A."/>
            <person name="Liang C."/>
            <person name="Lipzen A."/>
            <person name="Lutzoni F."/>
            <person name="Magnuson J."/>
            <person name="Mondo S."/>
            <person name="Nolan M."/>
            <person name="Ohm R."/>
            <person name="Pangilinan J."/>
            <person name="Park H.-J."/>
            <person name="Ramirez L."/>
            <person name="Alfaro M."/>
            <person name="Sun H."/>
            <person name="Tritt A."/>
            <person name="Yoshinaga Y."/>
            <person name="Zwiers L.-H."/>
            <person name="Turgeon B."/>
            <person name="Goodwin S."/>
            <person name="Spatafora J."/>
            <person name="Crous P."/>
            <person name="Grigoriev I."/>
        </authorList>
    </citation>
    <scope>NUCLEOTIDE SEQUENCE</scope>
    <source>
        <strain evidence="12">CBS 113979</strain>
    </source>
</reference>
<gene>
    <name evidence="12" type="ORF">K402DRAFT_316854</name>
</gene>
<evidence type="ECO:0000256" key="10">
    <source>
        <dbReference type="RuleBase" id="RU368027"/>
    </source>
</evidence>
<feature type="compositionally biased region" description="Basic and acidic residues" evidence="11">
    <location>
        <begin position="151"/>
        <end position="164"/>
    </location>
</feature>
<name>A0A6G1H7Q9_9PEZI</name>
<keyword evidence="5 10" id="KW-0698">rRNA processing</keyword>
<protein>
    <recommendedName>
        <fullName evidence="10">rRNA biogenesis protein RRP36</fullName>
    </recommendedName>
</protein>
<keyword evidence="13" id="KW-1185">Reference proteome</keyword>
<feature type="compositionally biased region" description="Acidic residues" evidence="11">
    <location>
        <begin position="1"/>
        <end position="22"/>
    </location>
</feature>
<feature type="region of interest" description="Disordered" evidence="11">
    <location>
        <begin position="219"/>
        <end position="251"/>
    </location>
</feature>
<dbReference type="InterPro" id="IPR009292">
    <property type="entry name" value="RRP36"/>
</dbReference>
<sequence>GTEDEGQDSAQSEEDDGQEEEESFKQQMSQVSFGALAKVQESLSKTRKRKRGAEASEESEAKLEALRKRLREIKDEKDRGSTSSKSLEPHAKALPSTKSANLTRVDSSDQESDNSNMSSSEDEQEVSTKARSSKHAPTAQPSNRQVTRRRNVIEAPKRQMRDPRFSGLTSGPLNEDALRKNYAFLDDYRATEVAELRSTLKDPKAKLTHNAREKLARQLKSMESRIETQKRKDQQQEVLKKYRKDESEQVAKGKKPFYLKKSEQKKLALVERFEGLKGKDKQKAIERRRKKLGHREKKSMPEGRR</sequence>
<organism evidence="12 13">
    <name type="scientific">Aulographum hederae CBS 113979</name>
    <dbReference type="NCBI Taxonomy" id="1176131"/>
    <lineage>
        <taxon>Eukaryota</taxon>
        <taxon>Fungi</taxon>
        <taxon>Dikarya</taxon>
        <taxon>Ascomycota</taxon>
        <taxon>Pezizomycotina</taxon>
        <taxon>Dothideomycetes</taxon>
        <taxon>Pleosporomycetidae</taxon>
        <taxon>Aulographales</taxon>
        <taxon>Aulographaceae</taxon>
    </lineage>
</organism>
<feature type="compositionally biased region" description="Basic and acidic residues" evidence="11">
    <location>
        <begin position="59"/>
        <end position="80"/>
    </location>
</feature>
<keyword evidence="8 10" id="KW-0687">Ribonucleoprotein</keyword>
<evidence type="ECO:0000256" key="11">
    <source>
        <dbReference type="SAM" id="MobiDB-lite"/>
    </source>
</evidence>
<feature type="region of interest" description="Disordered" evidence="11">
    <location>
        <begin position="1"/>
        <end position="173"/>
    </location>
</feature>
<evidence type="ECO:0000256" key="4">
    <source>
        <dbReference type="ARBA" id="ARBA00022517"/>
    </source>
</evidence>
<evidence type="ECO:0000256" key="8">
    <source>
        <dbReference type="ARBA" id="ARBA00023274"/>
    </source>
</evidence>
<comment type="function">
    <text evidence="9 10">Component of the 90S pre-ribosome involved in the maturation of rRNAs. Required for early cleavages of the pre-RNAs in the 40S ribosomal subunit maturation pathway.</text>
</comment>
<evidence type="ECO:0000313" key="12">
    <source>
        <dbReference type="EMBL" id="KAF1989195.1"/>
    </source>
</evidence>
<evidence type="ECO:0000313" key="13">
    <source>
        <dbReference type="Proteomes" id="UP000800041"/>
    </source>
</evidence>
<evidence type="ECO:0000256" key="2">
    <source>
        <dbReference type="ARBA" id="ARBA00009418"/>
    </source>
</evidence>
<dbReference type="GO" id="GO:0030686">
    <property type="term" value="C:90S preribosome"/>
    <property type="evidence" value="ECO:0007669"/>
    <property type="project" value="TreeGrafter"/>
</dbReference>
<comment type="subunit">
    <text evidence="3 10">Associates with 90S and pre-40S pre-ribosomal particles.</text>
</comment>
<accession>A0A6G1H7Q9</accession>
<evidence type="ECO:0000256" key="5">
    <source>
        <dbReference type="ARBA" id="ARBA00022552"/>
    </source>
</evidence>
<feature type="compositionally biased region" description="Polar residues" evidence="11">
    <location>
        <begin position="96"/>
        <end position="105"/>
    </location>
</feature>
<dbReference type="AlphaFoldDB" id="A0A6G1H7Q9"/>
<feature type="non-terminal residue" evidence="12">
    <location>
        <position position="305"/>
    </location>
</feature>
<dbReference type="GO" id="GO:0005730">
    <property type="term" value="C:nucleolus"/>
    <property type="evidence" value="ECO:0007669"/>
    <property type="project" value="UniProtKB-SubCell"/>
</dbReference>
<dbReference type="GO" id="GO:0000462">
    <property type="term" value="P:maturation of SSU-rRNA from tricistronic rRNA transcript (SSU-rRNA, 5.8S rRNA, LSU-rRNA)"/>
    <property type="evidence" value="ECO:0007669"/>
    <property type="project" value="TreeGrafter"/>
</dbReference>
<evidence type="ECO:0000256" key="9">
    <source>
        <dbReference type="ARBA" id="ARBA00025053"/>
    </source>
</evidence>
<dbReference type="OrthoDB" id="448446at2759"/>
<evidence type="ECO:0000256" key="1">
    <source>
        <dbReference type="ARBA" id="ARBA00004604"/>
    </source>
</evidence>
<keyword evidence="6" id="KW-0175">Coiled coil</keyword>
<dbReference type="EMBL" id="ML977146">
    <property type="protein sequence ID" value="KAF1989195.1"/>
    <property type="molecule type" value="Genomic_DNA"/>
</dbReference>
<dbReference type="Proteomes" id="UP000800041">
    <property type="component" value="Unassembled WGS sequence"/>
</dbReference>